<dbReference type="EMBL" id="CR382126">
    <property type="protein sequence ID" value="CAG97918.1"/>
    <property type="molecule type" value="Genomic_DNA"/>
</dbReference>
<gene>
    <name evidence="9" type="ORF">KLLA0_F02882g</name>
</gene>
<evidence type="ECO:0000313" key="9">
    <source>
        <dbReference type="EMBL" id="CAG97918.1"/>
    </source>
</evidence>
<dbReference type="PANTHER" id="PTHR46462:SF3">
    <property type="entry name" value="UPSET, ISOFORM A"/>
    <property type="match status" value="1"/>
</dbReference>
<evidence type="ECO:0000256" key="6">
    <source>
        <dbReference type="SAM" id="MobiDB-lite"/>
    </source>
</evidence>
<dbReference type="GeneID" id="2895775"/>
<keyword evidence="4" id="KW-0156">Chromatin regulator</keyword>
<feature type="compositionally biased region" description="Low complexity" evidence="6">
    <location>
        <begin position="60"/>
        <end position="75"/>
    </location>
</feature>
<dbReference type="PaxDb" id="284590-Q6CLH9"/>
<dbReference type="RefSeq" id="XP_455210.1">
    <property type="nucleotide sequence ID" value="XM_455210.1"/>
</dbReference>
<protein>
    <submittedName>
        <fullName evidence="9">KLLA0F02882p</fullName>
    </submittedName>
</protein>
<dbReference type="Gene3D" id="2.170.270.10">
    <property type="entry name" value="SET domain"/>
    <property type="match status" value="1"/>
</dbReference>
<evidence type="ECO:0000256" key="1">
    <source>
        <dbReference type="ARBA" id="ARBA00022723"/>
    </source>
</evidence>
<dbReference type="STRING" id="284590.Q6CLH9"/>
<dbReference type="PROSITE" id="PS50280">
    <property type="entry name" value="SET"/>
    <property type="match status" value="1"/>
</dbReference>
<dbReference type="GO" id="GO:0034967">
    <property type="term" value="C:Set3 complex"/>
    <property type="evidence" value="ECO:0007669"/>
    <property type="project" value="TreeGrafter"/>
</dbReference>
<feature type="domain" description="PHD-type" evidence="7">
    <location>
        <begin position="225"/>
        <end position="274"/>
    </location>
</feature>
<dbReference type="InParanoid" id="Q6CLH9"/>
<organism evidence="9 10">
    <name type="scientific">Kluyveromyces lactis (strain ATCC 8585 / CBS 2359 / DSM 70799 / NBRC 1267 / NRRL Y-1140 / WM37)</name>
    <name type="common">Yeast</name>
    <name type="synonym">Candida sphaerica</name>
    <dbReference type="NCBI Taxonomy" id="284590"/>
    <lineage>
        <taxon>Eukaryota</taxon>
        <taxon>Fungi</taxon>
        <taxon>Dikarya</taxon>
        <taxon>Ascomycota</taxon>
        <taxon>Saccharomycotina</taxon>
        <taxon>Saccharomycetes</taxon>
        <taxon>Saccharomycetales</taxon>
        <taxon>Saccharomycetaceae</taxon>
        <taxon>Kluyveromyces</taxon>
    </lineage>
</organism>
<evidence type="ECO:0000256" key="5">
    <source>
        <dbReference type="PROSITE-ProRule" id="PRU00146"/>
    </source>
</evidence>
<dbReference type="SUPFAM" id="SSF57903">
    <property type="entry name" value="FYVE/PHD zinc finger"/>
    <property type="match status" value="1"/>
</dbReference>
<accession>Q6CLH9</accession>
<keyword evidence="1" id="KW-0479">Metal-binding</keyword>
<dbReference type="InterPro" id="IPR011011">
    <property type="entry name" value="Znf_FYVE_PHD"/>
</dbReference>
<dbReference type="SMART" id="SM00249">
    <property type="entry name" value="PHD"/>
    <property type="match status" value="1"/>
</dbReference>
<evidence type="ECO:0000259" key="7">
    <source>
        <dbReference type="PROSITE" id="PS50016"/>
    </source>
</evidence>
<dbReference type="SMART" id="SM00317">
    <property type="entry name" value="SET"/>
    <property type="match status" value="1"/>
</dbReference>
<dbReference type="PANTHER" id="PTHR46462">
    <property type="entry name" value="UPSET, ISOFORM A"/>
    <property type="match status" value="1"/>
</dbReference>
<dbReference type="InterPro" id="IPR001214">
    <property type="entry name" value="SET_dom"/>
</dbReference>
<dbReference type="InterPro" id="IPR046341">
    <property type="entry name" value="SET_dom_sf"/>
</dbReference>
<name>Q6CLH9_KLULA</name>
<dbReference type="KEGG" id="kla:KLLA0_F02882g"/>
<dbReference type="GO" id="GO:0008270">
    <property type="term" value="F:zinc ion binding"/>
    <property type="evidence" value="ECO:0007669"/>
    <property type="project" value="UniProtKB-KW"/>
</dbReference>
<evidence type="ECO:0000313" key="10">
    <source>
        <dbReference type="Proteomes" id="UP000000598"/>
    </source>
</evidence>
<proteinExistence type="predicted"/>
<feature type="region of interest" description="Disordered" evidence="6">
    <location>
        <begin position="28"/>
        <end position="131"/>
    </location>
</feature>
<feature type="compositionally biased region" description="Polar residues" evidence="6">
    <location>
        <begin position="745"/>
        <end position="759"/>
    </location>
</feature>
<evidence type="ECO:0000256" key="2">
    <source>
        <dbReference type="ARBA" id="ARBA00022771"/>
    </source>
</evidence>
<feature type="compositionally biased region" description="Basic and acidic residues" evidence="6">
    <location>
        <begin position="36"/>
        <end position="48"/>
    </location>
</feature>
<dbReference type="GO" id="GO:0070210">
    <property type="term" value="C:Rpd3L-Expanded complex"/>
    <property type="evidence" value="ECO:0007669"/>
    <property type="project" value="TreeGrafter"/>
</dbReference>
<dbReference type="InterPro" id="IPR019787">
    <property type="entry name" value="Znf_PHD-finger"/>
</dbReference>
<dbReference type="AlphaFoldDB" id="Q6CLH9"/>
<dbReference type="Pfam" id="PF20826">
    <property type="entry name" value="PHD_5"/>
    <property type="match status" value="1"/>
</dbReference>
<feature type="compositionally biased region" description="Polar residues" evidence="6">
    <location>
        <begin position="313"/>
        <end position="327"/>
    </location>
</feature>
<dbReference type="GO" id="GO:0006355">
    <property type="term" value="P:regulation of DNA-templated transcription"/>
    <property type="evidence" value="ECO:0007669"/>
    <property type="project" value="TreeGrafter"/>
</dbReference>
<dbReference type="OMA" id="WQHAICY"/>
<dbReference type="PROSITE" id="PS50016">
    <property type="entry name" value="ZF_PHD_2"/>
    <property type="match status" value="1"/>
</dbReference>
<feature type="domain" description="SET" evidence="8">
    <location>
        <begin position="397"/>
        <end position="531"/>
    </location>
</feature>
<dbReference type="SUPFAM" id="SSF82199">
    <property type="entry name" value="SET domain"/>
    <property type="match status" value="1"/>
</dbReference>
<evidence type="ECO:0000256" key="4">
    <source>
        <dbReference type="ARBA" id="ARBA00022853"/>
    </source>
</evidence>
<keyword evidence="10" id="KW-1185">Reference proteome</keyword>
<dbReference type="GO" id="GO:0006325">
    <property type="term" value="P:chromatin organization"/>
    <property type="evidence" value="ECO:0007669"/>
    <property type="project" value="UniProtKB-KW"/>
</dbReference>
<sequence length="796" mass="89185">MTDGTIEHAQDQSLIDDASTLLMFSKTSNSNVNSSDEGKDELKADIHTHKMTPTPSAGTASQVGSQAGSHSGSAGDISMHMNPMTSPGPASVALIKDDDDDDHLKGSPVDNGIHRSNSNSEKTKKSGNKKGMVAAAALAQAATMPLPLKRKAENDRKPAANNSVPMPRSGAEEKSPSKQAKSEDKVVEQEDSFKEAVEEQKLEKSETDRFSSVPESYVVDPDAGIITCICGYEDDDGFTIQCDHCFRWQHAICYGIEHEKDAPDDFLCNICNSRFVDVKLAKKKQQERIRNAQNKKRRRTANGNIKEVKTKEATSGTKDSRNPGTSEATDHRIEPEAIPSADPLTNIVLINAKEAYPTVYLPLTSNDYKDKYVELFVKDHADDDWVIPYHKLTFKPIPIEIKPYSDSNHSRLFPGYPKLAVYLKQGCDEGDYIDEFLGEIDFQRKYLEDPRNNYRVWGTAKPKVIIHPHWPIYIDARLSGNLTRYLRRSCNPNVELVTIKLTNSNNQDEIKFVLRALRFIDKGEELHIKWDWDLRHPIWKLINHNESIDSIEEPQRYLFIHSIDTILGSCDCACGSNSKDCYLLKIKRHSQSLYRSVKSKMNNRYKLNEILHGNKLQTKKQSSILSKLAHATISDAARANEFLLKFNAVKLKMLEPVSDTVQKKSFHTNAGSIRGNKYRVSVTESKNRVDPLKESLSFISDPSKFDESQIKHPADLPIPIQTISTEDNPPTDTTITNITETISNQGQTSVTSDSNSIKNSLKRGIDSVPGPSSTIHQAQMKKKLSFADYKKKIKPA</sequence>
<dbReference type="CDD" id="cd15550">
    <property type="entry name" value="PHD_MLL5"/>
    <property type="match status" value="1"/>
</dbReference>
<keyword evidence="2 5" id="KW-0863">Zinc-finger</keyword>
<keyword evidence="3" id="KW-0862">Zinc</keyword>
<dbReference type="PROSITE" id="PS01359">
    <property type="entry name" value="ZF_PHD_1"/>
    <property type="match status" value="1"/>
</dbReference>
<feature type="compositionally biased region" description="Basic and acidic residues" evidence="6">
    <location>
        <begin position="170"/>
        <end position="209"/>
    </location>
</feature>
<dbReference type="eggNOG" id="KOG1844">
    <property type="taxonomic scope" value="Eukaryota"/>
</dbReference>
<dbReference type="InterPro" id="IPR019786">
    <property type="entry name" value="Zinc_finger_PHD-type_CS"/>
</dbReference>
<feature type="region of interest" description="Disordered" evidence="6">
    <location>
        <begin position="286"/>
        <end position="337"/>
    </location>
</feature>
<feature type="region of interest" description="Disordered" evidence="6">
    <location>
        <begin position="144"/>
        <end position="210"/>
    </location>
</feature>
<reference evidence="9 10" key="1">
    <citation type="journal article" date="2004" name="Nature">
        <title>Genome evolution in yeasts.</title>
        <authorList>
            <consortium name="Genolevures"/>
            <person name="Dujon B."/>
            <person name="Sherman D."/>
            <person name="Fischer G."/>
            <person name="Durrens P."/>
            <person name="Casaregola S."/>
            <person name="Lafontaine I."/>
            <person name="de Montigny J."/>
            <person name="Marck C."/>
            <person name="Neuveglise C."/>
            <person name="Talla E."/>
            <person name="Goffard N."/>
            <person name="Frangeul L."/>
            <person name="Aigle M."/>
            <person name="Anthouard V."/>
            <person name="Babour A."/>
            <person name="Barbe V."/>
            <person name="Barnay S."/>
            <person name="Blanchin S."/>
            <person name="Beckerich J.M."/>
            <person name="Beyne E."/>
            <person name="Bleykasten C."/>
            <person name="Boisrame A."/>
            <person name="Boyer J."/>
            <person name="Cattolico L."/>
            <person name="Confanioleri F."/>
            <person name="de Daruvar A."/>
            <person name="Despons L."/>
            <person name="Fabre E."/>
            <person name="Fairhead C."/>
            <person name="Ferry-Dumazet H."/>
            <person name="Groppi A."/>
            <person name="Hantraye F."/>
            <person name="Hennequin C."/>
            <person name="Jauniaux N."/>
            <person name="Joyet P."/>
            <person name="Kachouri R."/>
            <person name="Kerrest A."/>
            <person name="Koszul R."/>
            <person name="Lemaire M."/>
            <person name="Lesur I."/>
            <person name="Ma L."/>
            <person name="Muller H."/>
            <person name="Nicaud J.M."/>
            <person name="Nikolski M."/>
            <person name="Oztas S."/>
            <person name="Ozier-Kalogeropoulos O."/>
            <person name="Pellenz S."/>
            <person name="Potier S."/>
            <person name="Richard G.F."/>
            <person name="Straub M.L."/>
            <person name="Suleau A."/>
            <person name="Swennene D."/>
            <person name="Tekaia F."/>
            <person name="Wesolowski-Louvel M."/>
            <person name="Westhof E."/>
            <person name="Wirth B."/>
            <person name="Zeniou-Meyer M."/>
            <person name="Zivanovic I."/>
            <person name="Bolotin-Fukuhara M."/>
            <person name="Thierry A."/>
            <person name="Bouchier C."/>
            <person name="Caudron B."/>
            <person name="Scarpelli C."/>
            <person name="Gaillardin C."/>
            <person name="Weissenbach J."/>
            <person name="Wincker P."/>
            <person name="Souciet J.L."/>
        </authorList>
    </citation>
    <scope>NUCLEOTIDE SEQUENCE [LARGE SCALE GENOMIC DNA]</scope>
    <source>
        <strain evidence="10">ATCC 8585 / CBS 2359 / DSM 70799 / NBRC 1267 / NRRL Y-1140 / WM37</strain>
    </source>
</reference>
<dbReference type="HOGENOM" id="CLU_017047_0_0_1"/>
<dbReference type="Pfam" id="PF00856">
    <property type="entry name" value="SET"/>
    <property type="match status" value="1"/>
</dbReference>
<feature type="region of interest" description="Disordered" evidence="6">
    <location>
        <begin position="745"/>
        <end position="781"/>
    </location>
</feature>
<evidence type="ECO:0000259" key="8">
    <source>
        <dbReference type="PROSITE" id="PS50280"/>
    </source>
</evidence>
<evidence type="ECO:0000256" key="3">
    <source>
        <dbReference type="ARBA" id="ARBA00022833"/>
    </source>
</evidence>
<dbReference type="FunCoup" id="Q6CLH9">
    <property type="interactions" value="137"/>
</dbReference>
<dbReference type="InterPro" id="IPR001965">
    <property type="entry name" value="Znf_PHD"/>
</dbReference>
<dbReference type="Proteomes" id="UP000000598">
    <property type="component" value="Chromosome F"/>
</dbReference>
<dbReference type="Gene3D" id="3.30.40.10">
    <property type="entry name" value="Zinc/RING finger domain, C3HC4 (zinc finger)"/>
    <property type="match status" value="1"/>
</dbReference>
<dbReference type="InterPro" id="IPR013083">
    <property type="entry name" value="Znf_RING/FYVE/PHD"/>
</dbReference>